<comment type="similarity">
    <text evidence="1">Belongs to the iron-sulfur cluster assembly SufBD family.</text>
</comment>
<dbReference type="GO" id="GO:0016226">
    <property type="term" value="P:iron-sulfur cluster assembly"/>
    <property type="evidence" value="ECO:0007669"/>
    <property type="project" value="InterPro"/>
</dbReference>
<evidence type="ECO:0000313" key="3">
    <source>
        <dbReference type="EMBL" id="HIV01865.1"/>
    </source>
</evidence>
<organism evidence="3 4">
    <name type="scientific">Candidatus Caccopulliclostridium gallistercoris</name>
    <dbReference type="NCBI Taxonomy" id="2840719"/>
    <lineage>
        <taxon>Bacteria</taxon>
        <taxon>Bacillati</taxon>
        <taxon>Bacillota</taxon>
        <taxon>Clostridia</taxon>
        <taxon>Candidatus Caccopulliclostridium</taxon>
    </lineage>
</organism>
<feature type="domain" description="SUF system FeS cluster assembly SufBD core" evidence="2">
    <location>
        <begin position="85"/>
        <end position="300"/>
    </location>
</feature>
<comment type="caution">
    <text evidence="3">The sequence shown here is derived from an EMBL/GenBank/DDBJ whole genome shotgun (WGS) entry which is preliminary data.</text>
</comment>
<dbReference type="PANTHER" id="PTHR30508">
    <property type="entry name" value="FES CLUSTER ASSEMBLY PROTEIN SUF"/>
    <property type="match status" value="1"/>
</dbReference>
<dbReference type="AlphaFoldDB" id="A0A9D1NFF6"/>
<dbReference type="PANTHER" id="PTHR30508:SF1">
    <property type="entry name" value="UPF0051 PROTEIN ABCI8, CHLOROPLASTIC-RELATED"/>
    <property type="match status" value="1"/>
</dbReference>
<dbReference type="InterPro" id="IPR037284">
    <property type="entry name" value="SUF_FeS_clus_asmbl_SufBD_sf"/>
</dbReference>
<evidence type="ECO:0000256" key="1">
    <source>
        <dbReference type="ARBA" id="ARBA00043967"/>
    </source>
</evidence>
<dbReference type="InterPro" id="IPR055346">
    <property type="entry name" value="Fe-S_cluster_assembly_SufBD"/>
</dbReference>
<proteinExistence type="inferred from homology"/>
<name>A0A9D1NFF6_9FIRM</name>
<gene>
    <name evidence="3" type="ORF">IAA62_04875</name>
</gene>
<dbReference type="EMBL" id="DVOJ01000016">
    <property type="protein sequence ID" value="HIV01865.1"/>
    <property type="molecule type" value="Genomic_DNA"/>
</dbReference>
<reference evidence="3" key="2">
    <citation type="journal article" date="2021" name="PeerJ">
        <title>Extensive microbial diversity within the chicken gut microbiome revealed by metagenomics and culture.</title>
        <authorList>
            <person name="Gilroy R."/>
            <person name="Ravi A."/>
            <person name="Getino M."/>
            <person name="Pursley I."/>
            <person name="Horton D.L."/>
            <person name="Alikhan N.F."/>
            <person name="Baker D."/>
            <person name="Gharbi K."/>
            <person name="Hall N."/>
            <person name="Watson M."/>
            <person name="Adriaenssens E.M."/>
            <person name="Foster-Nyarko E."/>
            <person name="Jarju S."/>
            <person name="Secka A."/>
            <person name="Antonio M."/>
            <person name="Oren A."/>
            <person name="Chaudhuri R.R."/>
            <person name="La Ragione R."/>
            <person name="Hildebrand F."/>
            <person name="Pallen M.J."/>
        </authorList>
    </citation>
    <scope>NUCLEOTIDE SEQUENCE</scope>
    <source>
        <strain evidence="3">CHK186-9395</strain>
    </source>
</reference>
<evidence type="ECO:0000259" key="2">
    <source>
        <dbReference type="Pfam" id="PF01458"/>
    </source>
</evidence>
<reference evidence="3" key="1">
    <citation type="submission" date="2020-10" db="EMBL/GenBank/DDBJ databases">
        <authorList>
            <person name="Gilroy R."/>
        </authorList>
    </citation>
    <scope>NUCLEOTIDE SEQUENCE</scope>
    <source>
        <strain evidence="3">CHK186-9395</strain>
    </source>
</reference>
<dbReference type="Pfam" id="PF01458">
    <property type="entry name" value="SUFBD_core"/>
    <property type="match status" value="1"/>
</dbReference>
<dbReference type="InterPro" id="IPR000825">
    <property type="entry name" value="SUF_FeS_clus_asmbl_SufBD_core"/>
</dbReference>
<dbReference type="Proteomes" id="UP000886861">
    <property type="component" value="Unassembled WGS sequence"/>
</dbReference>
<evidence type="ECO:0000313" key="4">
    <source>
        <dbReference type="Proteomes" id="UP000886861"/>
    </source>
</evidence>
<accession>A0A9D1NFF6</accession>
<sequence length="303" mass="33089">MNNIDKELLASVADLHSTPLGSYNIRKNGESVERNSTKDIEIISKKDKSGIDVIVKSGVKNKSVHIPVIITVGNLTDLVYNDFYIGEDADVLIVAGCGIHNPTGEESRHDGIHTFHLEKNSKVRYIEKHLGTGVGGKILNPITKILMEENSEFEMDTVQLGGVTYSKRDTEALLKENTKLIIKEKILTTDTQEAITNFNVTLEGKNSHVQVISRSVAKGKSKQSFTSNIIGKAECFGHVECDGILLDNAQIVSIPKIDALCPEASLVHEAAIGKIAGEQLIKLMSLGLTREEAENLIIKGYLS</sequence>
<protein>
    <submittedName>
        <fullName evidence="3">SufD family Fe-S cluster assembly protein</fullName>
    </submittedName>
</protein>
<dbReference type="SUPFAM" id="SSF101960">
    <property type="entry name" value="Stabilizer of iron transporter SufD"/>
    <property type="match status" value="1"/>
</dbReference>